<accession>A0A0S2W4G2</accession>
<dbReference type="Pfam" id="PF03466">
    <property type="entry name" value="LysR_substrate"/>
    <property type="match status" value="1"/>
</dbReference>
<dbReference type="Gene3D" id="1.10.10.10">
    <property type="entry name" value="Winged helix-like DNA-binding domain superfamily/Winged helix DNA-binding domain"/>
    <property type="match status" value="1"/>
</dbReference>
<dbReference type="InterPro" id="IPR036390">
    <property type="entry name" value="WH_DNA-bd_sf"/>
</dbReference>
<sequence length="295" mass="32973">MTLEQLAFISEVEAAGTIVAAARNLYVSHTTVSRAISSLEDELGFAIFDRSRRGSTLTDKGAEAIRLARIILENAENLKQLGESRETGALHIGAYPIGPTTFLQDVVSRFNHVYPEYTIFLNHAGVNDIIAGVRDLTLDFGLICCLPELWSSVRASVQVTELFESNLVIICSPDSPLSKKPFVTPNDLKHETFILQSEEQVLYMMQHVFFPGDMPPISMFSNNNELIKTTVMSNHMIATYVEMVIADDPLVKSGRLACVPIKLGAELYKLKYLYVRPLKKRISAAERTFIRLMPF</sequence>
<dbReference type="KEGG" id="ibu:IB211_01829"/>
<keyword evidence="7" id="KW-1185">Reference proteome</keyword>
<keyword evidence="3" id="KW-0238">DNA-binding</keyword>
<dbReference type="STRING" id="1297617.IB211_01829"/>
<dbReference type="PANTHER" id="PTHR30419">
    <property type="entry name" value="HTH-TYPE TRANSCRIPTIONAL REGULATOR YBHD"/>
    <property type="match status" value="1"/>
</dbReference>
<evidence type="ECO:0000313" key="6">
    <source>
        <dbReference type="EMBL" id="ALP94220.1"/>
    </source>
</evidence>
<dbReference type="GO" id="GO:0003677">
    <property type="term" value="F:DNA binding"/>
    <property type="evidence" value="ECO:0007669"/>
    <property type="project" value="UniProtKB-KW"/>
</dbReference>
<evidence type="ECO:0000313" key="7">
    <source>
        <dbReference type="Proteomes" id="UP000064844"/>
    </source>
</evidence>
<dbReference type="SUPFAM" id="SSF46785">
    <property type="entry name" value="Winged helix' DNA-binding domain"/>
    <property type="match status" value="1"/>
</dbReference>
<keyword evidence="4" id="KW-0804">Transcription</keyword>
<dbReference type="Proteomes" id="UP000064844">
    <property type="component" value="Chromosome"/>
</dbReference>
<reference evidence="7" key="2">
    <citation type="submission" date="2015-04" db="EMBL/GenBank/DDBJ databases">
        <title>A butyrogenic pathway from the amino acid lysine in a human gut commensal.</title>
        <authorList>
            <person name="de Vos W.M."/>
            <person name="Bui N.T.P."/>
            <person name="Plugge C.M."/>
            <person name="Ritari J."/>
        </authorList>
    </citation>
    <scope>NUCLEOTIDE SEQUENCE [LARGE SCALE GENOMIC DNA]</scope>
    <source>
        <strain evidence="7">AF211</strain>
    </source>
</reference>
<evidence type="ECO:0000256" key="3">
    <source>
        <dbReference type="ARBA" id="ARBA00023125"/>
    </source>
</evidence>
<protein>
    <submittedName>
        <fullName evidence="6">Transcriptional regulator, LysR family</fullName>
    </submittedName>
</protein>
<organism evidence="6 7">
    <name type="scientific">Intestinimonas butyriciproducens</name>
    <dbReference type="NCBI Taxonomy" id="1297617"/>
    <lineage>
        <taxon>Bacteria</taxon>
        <taxon>Bacillati</taxon>
        <taxon>Bacillota</taxon>
        <taxon>Clostridia</taxon>
        <taxon>Eubacteriales</taxon>
        <taxon>Intestinimonas</taxon>
    </lineage>
</organism>
<dbReference type="RefSeq" id="WP_058117810.1">
    <property type="nucleotide sequence ID" value="NZ_CP011307.1"/>
</dbReference>
<feature type="domain" description="HTH lysR-type" evidence="5">
    <location>
        <begin position="1"/>
        <end position="58"/>
    </location>
</feature>
<dbReference type="GO" id="GO:0005829">
    <property type="term" value="C:cytosol"/>
    <property type="evidence" value="ECO:0007669"/>
    <property type="project" value="TreeGrafter"/>
</dbReference>
<reference evidence="6 7" key="1">
    <citation type="journal article" date="2015" name="Nat. Commun.">
        <title>Production of butyrate from lysine and the Amadori product fructoselysine by a human gut commensal.</title>
        <authorList>
            <person name="Bui T.P."/>
            <person name="Ritari J."/>
            <person name="Boeren S."/>
            <person name="de Waard P."/>
            <person name="Plugge C.M."/>
            <person name="de Vos W.M."/>
        </authorList>
    </citation>
    <scope>NUCLEOTIDE SEQUENCE [LARGE SCALE GENOMIC DNA]</scope>
    <source>
        <strain evidence="6 7">AF211</strain>
    </source>
</reference>
<dbReference type="AlphaFoldDB" id="A0A0S2W4G2"/>
<evidence type="ECO:0000256" key="2">
    <source>
        <dbReference type="ARBA" id="ARBA00023015"/>
    </source>
</evidence>
<dbReference type="Gene3D" id="3.40.190.290">
    <property type="match status" value="1"/>
</dbReference>
<evidence type="ECO:0000256" key="4">
    <source>
        <dbReference type="ARBA" id="ARBA00023163"/>
    </source>
</evidence>
<comment type="similarity">
    <text evidence="1">Belongs to the LysR transcriptional regulatory family.</text>
</comment>
<dbReference type="InterPro" id="IPR036388">
    <property type="entry name" value="WH-like_DNA-bd_sf"/>
</dbReference>
<dbReference type="PANTHER" id="PTHR30419:SF8">
    <property type="entry name" value="NITROGEN ASSIMILATION TRANSCRIPTIONAL ACTIVATOR-RELATED"/>
    <property type="match status" value="1"/>
</dbReference>
<dbReference type="InterPro" id="IPR005119">
    <property type="entry name" value="LysR_subst-bd"/>
</dbReference>
<dbReference type="eggNOG" id="COG0583">
    <property type="taxonomic scope" value="Bacteria"/>
</dbReference>
<gene>
    <name evidence="6" type="ORF">IB211_01829</name>
</gene>
<keyword evidence="2" id="KW-0805">Transcription regulation</keyword>
<dbReference type="GO" id="GO:0003700">
    <property type="term" value="F:DNA-binding transcription factor activity"/>
    <property type="evidence" value="ECO:0007669"/>
    <property type="project" value="InterPro"/>
</dbReference>
<evidence type="ECO:0000259" key="5">
    <source>
        <dbReference type="PROSITE" id="PS50931"/>
    </source>
</evidence>
<evidence type="ECO:0000256" key="1">
    <source>
        <dbReference type="ARBA" id="ARBA00009437"/>
    </source>
</evidence>
<name>A0A0S2W4G2_9FIRM</name>
<dbReference type="PROSITE" id="PS50931">
    <property type="entry name" value="HTH_LYSR"/>
    <property type="match status" value="1"/>
</dbReference>
<dbReference type="InterPro" id="IPR050950">
    <property type="entry name" value="HTH-type_LysR_regulators"/>
</dbReference>
<dbReference type="SUPFAM" id="SSF53850">
    <property type="entry name" value="Periplasmic binding protein-like II"/>
    <property type="match status" value="1"/>
</dbReference>
<proteinExistence type="inferred from homology"/>
<dbReference type="InterPro" id="IPR000847">
    <property type="entry name" value="LysR_HTH_N"/>
</dbReference>
<dbReference type="EMBL" id="CP011307">
    <property type="protein sequence ID" value="ALP94220.1"/>
    <property type="molecule type" value="Genomic_DNA"/>
</dbReference>
<dbReference type="PRINTS" id="PR00039">
    <property type="entry name" value="HTHLYSR"/>
</dbReference>
<dbReference type="Pfam" id="PF00126">
    <property type="entry name" value="HTH_1"/>
    <property type="match status" value="1"/>
</dbReference>